<dbReference type="InterPro" id="IPR018506">
    <property type="entry name" value="Cyt_B5_heme-BS"/>
</dbReference>
<sequence>MIAQQLSQKQIVRPRALVHGVAPLPGRSCLRAPRRFSPSVAAPEREVAVAEQPAVEAPSAPVPAGGDPWEDAKWTKYKWTVYRGVAYDLTSFIDRHPAGNWLIQLAIGRDCTALFESYHLRPEVAVGHLKRLPVLADFPVDAVPRAPYPNDSDLYNTIRQRVRAEIFKGTEIKGAHRSGSELAAAAILGYAVAAYGLYCWDANLLTGTLLGLAGAWIGLTVQHCGNHGAMSTNTWVNKAMGLCDDLIGGSSLMWRYHHQVSHHIHCNDEAFDEDVFSAFPLLRFDARLPRKWYHKYQHIYMWMAFPFLQLAFQYGDINALLTNRTAGATLYGADQQEKNTVLLGKVAHYTLLAGIPLLLHGPQAALIGAAAYTLTQSIVLSATFAVSHNVPESKPLQEGPTQATLDEEIDERDWGVQQVLTSANWGGVIGNFFTGGLNLQIEHHLFPAISFMHYPAISKIVADECAKRGIQYAHYPTLPEILSRFSKFMQQVGEADQTPARGVAAQQLARL</sequence>
<dbReference type="PIRSF" id="PIRSF015921">
    <property type="entry name" value="FA_sphinglp_des"/>
    <property type="match status" value="1"/>
</dbReference>
<evidence type="ECO:0000256" key="2">
    <source>
        <dbReference type="ARBA" id="ARBA00022723"/>
    </source>
</evidence>
<feature type="domain" description="Cytochrome b5 heme-binding" evidence="5">
    <location>
        <begin position="79"/>
        <end position="144"/>
    </location>
</feature>
<evidence type="ECO:0000256" key="4">
    <source>
        <dbReference type="ARBA" id="ARBA00023004"/>
    </source>
</evidence>
<dbReference type="GO" id="GO:0042759">
    <property type="term" value="P:long-chain fatty acid biosynthetic process"/>
    <property type="evidence" value="ECO:0007669"/>
    <property type="project" value="UniProtKB-ARBA"/>
</dbReference>
<keyword evidence="8" id="KW-1185">Reference proteome</keyword>
<dbReference type="GO" id="GO:0046872">
    <property type="term" value="F:metal ion binding"/>
    <property type="evidence" value="ECO:0007669"/>
    <property type="project" value="UniProtKB-KW"/>
</dbReference>
<keyword evidence="4" id="KW-0408">Iron</keyword>
<keyword evidence="3" id="KW-0560">Oxidoreductase</keyword>
<evidence type="ECO:0000256" key="3">
    <source>
        <dbReference type="ARBA" id="ARBA00023002"/>
    </source>
</evidence>
<dbReference type="InterPro" id="IPR012171">
    <property type="entry name" value="Fatty_acid_desaturase"/>
</dbReference>
<dbReference type="GO" id="GO:0016020">
    <property type="term" value="C:membrane"/>
    <property type="evidence" value="ECO:0007669"/>
    <property type="project" value="TreeGrafter"/>
</dbReference>
<gene>
    <name evidence="7" type="ORF">BQ4739_LOCUS16301</name>
    <name evidence="6" type="ORF">BQ4739_LOCUS4869</name>
</gene>
<dbReference type="InterPro" id="IPR005804">
    <property type="entry name" value="FA_desaturase_dom"/>
</dbReference>
<dbReference type="SUPFAM" id="SSF55856">
    <property type="entry name" value="Cytochrome b5-like heme/steroid binding domain"/>
    <property type="match status" value="1"/>
</dbReference>
<dbReference type="Pfam" id="PF00173">
    <property type="entry name" value="Cyt-b5"/>
    <property type="match status" value="1"/>
</dbReference>
<evidence type="ECO:0000313" key="6">
    <source>
        <dbReference type="EMBL" id="SZX64358.1"/>
    </source>
</evidence>
<evidence type="ECO:0000256" key="1">
    <source>
        <dbReference type="ARBA" id="ARBA00022617"/>
    </source>
</evidence>
<dbReference type="GO" id="GO:0016717">
    <property type="term" value="F:oxidoreductase activity, acting on paired donors, with oxidation of a pair of donors resulting in the reduction of molecular oxygen to two molecules of water"/>
    <property type="evidence" value="ECO:0007669"/>
    <property type="project" value="TreeGrafter"/>
</dbReference>
<dbReference type="PANTHER" id="PTHR19353">
    <property type="entry name" value="FATTY ACID DESATURASE 2"/>
    <property type="match status" value="1"/>
</dbReference>
<dbReference type="InterPro" id="IPR001199">
    <property type="entry name" value="Cyt_B5-like_heme/steroid-bd"/>
</dbReference>
<protein>
    <recommendedName>
        <fullName evidence="5">Cytochrome b5 heme-binding domain-containing protein</fullName>
    </recommendedName>
</protein>
<keyword evidence="2" id="KW-0479">Metal-binding</keyword>
<dbReference type="EMBL" id="FNXT01001245">
    <property type="protein sequence ID" value="SZX75931.1"/>
    <property type="molecule type" value="Genomic_DNA"/>
</dbReference>
<dbReference type="GO" id="GO:0006636">
    <property type="term" value="P:unsaturated fatty acid biosynthetic process"/>
    <property type="evidence" value="ECO:0007669"/>
    <property type="project" value="UniProtKB-ARBA"/>
</dbReference>
<dbReference type="EMBL" id="FNXT01000409">
    <property type="protein sequence ID" value="SZX64358.1"/>
    <property type="molecule type" value="Genomic_DNA"/>
</dbReference>
<dbReference type="STRING" id="3088.A0A383WEU1"/>
<dbReference type="Gene3D" id="3.10.120.10">
    <property type="entry name" value="Cytochrome b5-like heme/steroid binding domain"/>
    <property type="match status" value="1"/>
</dbReference>
<dbReference type="PROSITE" id="PS00191">
    <property type="entry name" value="CYTOCHROME_B5_1"/>
    <property type="match status" value="1"/>
</dbReference>
<evidence type="ECO:0000313" key="7">
    <source>
        <dbReference type="EMBL" id="SZX75931.1"/>
    </source>
</evidence>
<dbReference type="GO" id="GO:0020037">
    <property type="term" value="F:heme binding"/>
    <property type="evidence" value="ECO:0007669"/>
    <property type="project" value="InterPro"/>
</dbReference>
<keyword evidence="1" id="KW-0349">Heme</keyword>
<organism evidence="7 8">
    <name type="scientific">Tetradesmus obliquus</name>
    <name type="common">Green alga</name>
    <name type="synonym">Acutodesmus obliquus</name>
    <dbReference type="NCBI Taxonomy" id="3088"/>
    <lineage>
        <taxon>Eukaryota</taxon>
        <taxon>Viridiplantae</taxon>
        <taxon>Chlorophyta</taxon>
        <taxon>core chlorophytes</taxon>
        <taxon>Chlorophyceae</taxon>
        <taxon>CS clade</taxon>
        <taxon>Sphaeropleales</taxon>
        <taxon>Scenedesmaceae</taxon>
        <taxon>Tetradesmus</taxon>
    </lineage>
</organism>
<dbReference type="CDD" id="cd03506">
    <property type="entry name" value="Delta6-FADS-like"/>
    <property type="match status" value="1"/>
</dbReference>
<reference evidence="7 8" key="1">
    <citation type="submission" date="2016-10" db="EMBL/GenBank/DDBJ databases">
        <authorList>
            <person name="Cai Z."/>
        </authorList>
    </citation>
    <scope>NUCLEOTIDE SEQUENCE [LARGE SCALE GENOMIC DNA]</scope>
</reference>
<evidence type="ECO:0000313" key="8">
    <source>
        <dbReference type="Proteomes" id="UP000256970"/>
    </source>
</evidence>
<dbReference type="SMART" id="SM01117">
    <property type="entry name" value="Cyt-b5"/>
    <property type="match status" value="1"/>
</dbReference>
<dbReference type="AlphaFoldDB" id="A0A383WEU1"/>
<accession>A0A383WEU1</accession>
<name>A0A383WEU1_TETOB</name>
<dbReference type="Proteomes" id="UP000256970">
    <property type="component" value="Unassembled WGS sequence"/>
</dbReference>
<dbReference type="Pfam" id="PF00487">
    <property type="entry name" value="FA_desaturase"/>
    <property type="match status" value="1"/>
</dbReference>
<proteinExistence type="predicted"/>
<dbReference type="PANTHER" id="PTHR19353:SF19">
    <property type="entry name" value="DELTA(5) FATTY ACID DESATURASE C-RELATED"/>
    <property type="match status" value="1"/>
</dbReference>
<dbReference type="OrthoDB" id="260091at2759"/>
<evidence type="ECO:0000259" key="5">
    <source>
        <dbReference type="PROSITE" id="PS50255"/>
    </source>
</evidence>
<dbReference type="InterPro" id="IPR036400">
    <property type="entry name" value="Cyt_B5-like_heme/steroid_sf"/>
</dbReference>
<dbReference type="PROSITE" id="PS50255">
    <property type="entry name" value="CYTOCHROME_B5_2"/>
    <property type="match status" value="1"/>
</dbReference>